<reference evidence="1 2" key="1">
    <citation type="journal article" date="2013" name="Nat. Commun.">
        <title>Genome sequence and functional genomic analysis of the oil-degrading bacterium Oleispira antarctica.</title>
        <authorList>
            <person name="Kube M."/>
            <person name="Chernikova T.N."/>
            <person name="Al-Ramahi Y."/>
            <person name="Beloqui A."/>
            <person name="Lopez-Cortez N."/>
            <person name="Guazzaroni M.E."/>
            <person name="Heipieper H.J."/>
            <person name="Klages S."/>
            <person name="Kotsyurbenko O.R."/>
            <person name="Langer I."/>
            <person name="Nechitaylo T.Y."/>
            <person name="Lunsdorf H."/>
            <person name="Fernandez M."/>
            <person name="Juarez S."/>
            <person name="Ciordia S."/>
            <person name="Singer A."/>
            <person name="Kagan O."/>
            <person name="Egorova O."/>
            <person name="Petit P.A."/>
            <person name="Stogios P."/>
            <person name="Kim Y."/>
            <person name="Tchigvintsev A."/>
            <person name="Flick R."/>
            <person name="Denaro R."/>
            <person name="Genovese M."/>
            <person name="Albar J.P."/>
            <person name="Reva O.N."/>
            <person name="Martinez-Gomariz M."/>
            <person name="Tran H."/>
            <person name="Ferrer M."/>
            <person name="Savchenko A."/>
            <person name="Yakunin A.F."/>
            <person name="Yakimov M.M."/>
            <person name="Golyshina O.V."/>
            <person name="Reinhardt R."/>
            <person name="Golyshin P.N."/>
        </authorList>
    </citation>
    <scope>NUCLEOTIDE SEQUENCE [LARGE SCALE GENOMIC DNA]</scope>
</reference>
<keyword evidence="2" id="KW-1185">Reference proteome</keyword>
<name>R4YRZ0_OLEAN</name>
<dbReference type="OrthoDB" id="278693at2"/>
<dbReference type="PATRIC" id="fig|698738.3.peg.3929"/>
<dbReference type="HOGENOM" id="CLU_142796_1_0_6"/>
<dbReference type="EMBL" id="FO203512">
    <property type="protein sequence ID" value="CCK77951.1"/>
    <property type="molecule type" value="Genomic_DNA"/>
</dbReference>
<proteinExistence type="predicted"/>
<organism evidence="1 2">
    <name type="scientific">Oleispira antarctica RB-8</name>
    <dbReference type="NCBI Taxonomy" id="698738"/>
    <lineage>
        <taxon>Bacteria</taxon>
        <taxon>Pseudomonadati</taxon>
        <taxon>Pseudomonadota</taxon>
        <taxon>Gammaproteobacteria</taxon>
        <taxon>Oceanospirillales</taxon>
        <taxon>Oceanospirillaceae</taxon>
        <taxon>Oleispira</taxon>
    </lineage>
</organism>
<protein>
    <recommendedName>
        <fullName evidence="3">ATPase</fullName>
    </recommendedName>
</protein>
<evidence type="ECO:0000313" key="2">
    <source>
        <dbReference type="Proteomes" id="UP000032749"/>
    </source>
</evidence>
<evidence type="ECO:0000313" key="1">
    <source>
        <dbReference type="EMBL" id="CCK77951.1"/>
    </source>
</evidence>
<dbReference type="Proteomes" id="UP000032749">
    <property type="component" value="Chromosome"/>
</dbReference>
<dbReference type="AlphaFoldDB" id="R4YRZ0"/>
<dbReference type="STRING" id="698738.OLEAN_C37750"/>
<accession>R4YRZ0</accession>
<dbReference type="KEGG" id="oai:OLEAN_C37750"/>
<evidence type="ECO:0008006" key="3">
    <source>
        <dbReference type="Google" id="ProtNLM"/>
    </source>
</evidence>
<gene>
    <name evidence="1" type="ORF">OLEAN_C37750</name>
</gene>
<sequence length="152" mass="17690">MEVETLRDVVRWTRGVHSELSECLSMCQKDNEDERAKLVLSYLSNHESEIAKVVDVFEKKGNEHALNTWCVEYVNKFKLDHGEFCDRPFSDLNAQQIVAIVVKKHQYLLSLFRFLSMQAAIPSAKELLDALSFFEEHETMIMVQATNRFDDM</sequence>